<accession>A0A315ESD5</accession>
<protein>
    <recommendedName>
        <fullName evidence="3">Glycosyltransferase</fullName>
    </recommendedName>
</protein>
<reference evidence="1 2" key="1">
    <citation type="submission" date="2017-04" db="EMBL/GenBank/DDBJ databases">
        <title>Unexpected and diverse lifestyles within the genus Limnohabitans.</title>
        <authorList>
            <person name="Kasalicky V."/>
            <person name="Mehrshad M."/>
            <person name="Andrei S.-A."/>
            <person name="Salcher M."/>
            <person name="Kratochvilova H."/>
            <person name="Simek K."/>
            <person name="Ghai R."/>
        </authorList>
    </citation>
    <scope>NUCLEOTIDE SEQUENCE [LARGE SCALE GENOMIC DNA]</scope>
    <source>
        <strain evidence="1 2">MWH-C5</strain>
    </source>
</reference>
<dbReference type="SUPFAM" id="SSF53756">
    <property type="entry name" value="UDP-Glycosyltransferase/glycogen phosphorylase"/>
    <property type="match status" value="1"/>
</dbReference>
<dbReference type="EMBL" id="NESP01000001">
    <property type="protein sequence ID" value="PUE60800.1"/>
    <property type="molecule type" value="Genomic_DNA"/>
</dbReference>
<dbReference type="AlphaFoldDB" id="A0A315ESD5"/>
<dbReference type="Proteomes" id="UP000251341">
    <property type="component" value="Unassembled WGS sequence"/>
</dbReference>
<comment type="caution">
    <text evidence="1">The sequence shown here is derived from an EMBL/GenBank/DDBJ whole genome shotgun (WGS) entry which is preliminary data.</text>
</comment>
<dbReference type="Gene3D" id="3.40.50.2000">
    <property type="entry name" value="Glycogen Phosphorylase B"/>
    <property type="match status" value="1"/>
</dbReference>
<keyword evidence="2" id="KW-1185">Reference proteome</keyword>
<proteinExistence type="predicted"/>
<name>A0A315ESD5_9BURK</name>
<evidence type="ECO:0008006" key="3">
    <source>
        <dbReference type="Google" id="ProtNLM"/>
    </source>
</evidence>
<organism evidence="1 2">
    <name type="scientific">Limnohabitans curvus</name>
    <dbReference type="NCBI Taxonomy" id="323423"/>
    <lineage>
        <taxon>Bacteria</taxon>
        <taxon>Pseudomonadati</taxon>
        <taxon>Pseudomonadota</taxon>
        <taxon>Betaproteobacteria</taxon>
        <taxon>Burkholderiales</taxon>
        <taxon>Comamonadaceae</taxon>
        <taxon>Limnohabitans</taxon>
    </lineage>
</organism>
<evidence type="ECO:0000313" key="2">
    <source>
        <dbReference type="Proteomes" id="UP000251341"/>
    </source>
</evidence>
<evidence type="ECO:0000313" key="1">
    <source>
        <dbReference type="EMBL" id="PUE60800.1"/>
    </source>
</evidence>
<dbReference type="Pfam" id="PF13692">
    <property type="entry name" value="Glyco_trans_1_4"/>
    <property type="match status" value="1"/>
</dbReference>
<gene>
    <name evidence="1" type="ORF">B9Z44_08690</name>
</gene>
<sequence length="321" mass="36209">MCIHFVRSGPAYLPEIDAYVDFITSHGHQALVHDTGATVPLNAQVVWWMCGRVPSAEARRLKNAFHIHEYASTSAPPYAWLKDFVKHWTQPKPDYRLFQNGWVRERMGFDDGVPYALRDMGVAQAFLDAPARTPPNEFDLVYLGEMNRLLPFVPLLQSIHDAGRTLLLVGDVPDALRAQLPASVTCTGRVPHADVPHQLRRARFGLNLVSNIEPYNQQTSTKLLEYCAVGLPVVSNDYAWVRYFAAHYQGNLHLLRDDPNSWQHSFGEALDAYPYVVPDVRELAWHKLLGKLAIWKHLHIVPEAPKPSWPINATGVLGGSR</sequence>